<dbReference type="AlphaFoldDB" id="A0A3D8J162"/>
<keyword evidence="3" id="KW-1185">Reference proteome</keyword>
<dbReference type="OrthoDB" id="5328666at2"/>
<dbReference type="GO" id="GO:0071973">
    <property type="term" value="P:bacterial-type flagellum-dependent cell motility"/>
    <property type="evidence" value="ECO:0007669"/>
    <property type="project" value="InterPro"/>
</dbReference>
<gene>
    <name evidence="2" type="ORF">CQA58_05280</name>
</gene>
<dbReference type="Proteomes" id="UP000257045">
    <property type="component" value="Unassembled WGS sequence"/>
</dbReference>
<name>A0A3D8J162_9HELI</name>
<protein>
    <submittedName>
        <fullName evidence="2">Uncharacterized protein</fullName>
    </submittedName>
</protein>
<sequence>MKTKFDVLLVGIKQKMQNAELELSNINAQIQNTQEEIVSFTQAIADIELPSSGSPLAFREIYESKRAYLQKIEDSSSYLSSLKAQKGQKQQEYQLYQLEFEKIKYLQKREIDALLAKIKQKEQNQLDEIAVMLFCQDKKE</sequence>
<organism evidence="2 3">
    <name type="scientific">Helicobacter brantae</name>
    <dbReference type="NCBI Taxonomy" id="375927"/>
    <lineage>
        <taxon>Bacteria</taxon>
        <taxon>Pseudomonadati</taxon>
        <taxon>Campylobacterota</taxon>
        <taxon>Epsilonproteobacteria</taxon>
        <taxon>Campylobacterales</taxon>
        <taxon>Helicobacteraceae</taxon>
        <taxon>Helicobacter</taxon>
    </lineage>
</organism>
<keyword evidence="1" id="KW-0175">Coiled coil</keyword>
<feature type="coiled-coil region" evidence="1">
    <location>
        <begin position="9"/>
        <end position="43"/>
    </location>
</feature>
<evidence type="ECO:0000256" key="1">
    <source>
        <dbReference type="SAM" id="Coils"/>
    </source>
</evidence>
<comment type="caution">
    <text evidence="2">The sequence shown here is derived from an EMBL/GenBank/DDBJ whole genome shotgun (WGS) entry which is preliminary data.</text>
</comment>
<dbReference type="InterPro" id="IPR012823">
    <property type="entry name" value="Flagell_FliJ"/>
</dbReference>
<accession>A0A3D8J162</accession>
<dbReference type="GO" id="GO:0009288">
    <property type="term" value="C:bacterial-type flagellum"/>
    <property type="evidence" value="ECO:0007669"/>
    <property type="project" value="InterPro"/>
</dbReference>
<evidence type="ECO:0000313" key="2">
    <source>
        <dbReference type="EMBL" id="RDU70584.1"/>
    </source>
</evidence>
<dbReference type="Pfam" id="PF02050">
    <property type="entry name" value="FliJ"/>
    <property type="match status" value="1"/>
</dbReference>
<reference evidence="2 3" key="1">
    <citation type="submission" date="2018-04" db="EMBL/GenBank/DDBJ databases">
        <title>Novel Campyloabacter and Helicobacter Species and Strains.</title>
        <authorList>
            <person name="Mannion A.J."/>
            <person name="Shen Z."/>
            <person name="Fox J.G."/>
        </authorList>
    </citation>
    <scope>NUCLEOTIDE SEQUENCE [LARGE SCALE GENOMIC DNA]</scope>
    <source>
        <strain evidence="2 3">MIT 04-9366</strain>
    </source>
</reference>
<proteinExistence type="predicted"/>
<evidence type="ECO:0000313" key="3">
    <source>
        <dbReference type="Proteomes" id="UP000257045"/>
    </source>
</evidence>
<dbReference type="RefSeq" id="WP_115569679.1">
    <property type="nucleotide sequence ID" value="NZ_NXLV01000008.1"/>
</dbReference>
<dbReference type="EMBL" id="NXLV01000008">
    <property type="protein sequence ID" value="RDU70584.1"/>
    <property type="molecule type" value="Genomic_DNA"/>
</dbReference>